<dbReference type="InterPro" id="IPR020845">
    <property type="entry name" value="AMP-binding_CS"/>
</dbReference>
<dbReference type="GO" id="GO:0005886">
    <property type="term" value="C:plasma membrane"/>
    <property type="evidence" value="ECO:0007669"/>
    <property type="project" value="TreeGrafter"/>
</dbReference>
<dbReference type="GO" id="GO:0006633">
    <property type="term" value="P:fatty acid biosynthetic process"/>
    <property type="evidence" value="ECO:0007669"/>
    <property type="project" value="TreeGrafter"/>
</dbReference>
<evidence type="ECO:0000313" key="3">
    <source>
        <dbReference type="EMBL" id="QQP84546.1"/>
    </source>
</evidence>
<evidence type="ECO:0000313" key="4">
    <source>
        <dbReference type="Proteomes" id="UP000595278"/>
    </source>
</evidence>
<dbReference type="GO" id="GO:0070566">
    <property type="term" value="F:adenylyltransferase activity"/>
    <property type="evidence" value="ECO:0007669"/>
    <property type="project" value="TreeGrafter"/>
</dbReference>
<dbReference type="PANTHER" id="PTHR22754">
    <property type="entry name" value="DISCO-INTERACTING PROTEIN 2 DIP2 -RELATED"/>
    <property type="match status" value="1"/>
</dbReference>
<name>A0A974RVU5_9GAMM</name>
<dbReference type="KEGG" id="eaz:JHT90_08980"/>
<dbReference type="Gene3D" id="3.40.50.12780">
    <property type="entry name" value="N-terminal domain of ligase-like"/>
    <property type="match status" value="1"/>
</dbReference>
<dbReference type="EMBL" id="CP067393">
    <property type="protein sequence ID" value="QQP84546.1"/>
    <property type="molecule type" value="Genomic_DNA"/>
</dbReference>
<dbReference type="PROSITE" id="PS00455">
    <property type="entry name" value="AMP_BINDING"/>
    <property type="match status" value="1"/>
</dbReference>
<dbReference type="Proteomes" id="UP000595278">
    <property type="component" value="Chromosome"/>
</dbReference>
<evidence type="ECO:0000256" key="1">
    <source>
        <dbReference type="ARBA" id="ARBA00006432"/>
    </source>
</evidence>
<dbReference type="Gene3D" id="3.30.300.30">
    <property type="match status" value="1"/>
</dbReference>
<feature type="domain" description="AMP-dependent synthetase/ligase" evidence="2">
    <location>
        <begin position="51"/>
        <end position="407"/>
    </location>
</feature>
<reference evidence="3 4" key="1">
    <citation type="submission" date="2021-01" db="EMBL/GenBank/DDBJ databases">
        <title>Entomomonas sp. F2A isolated from a house cricket (Acheta domesticus).</title>
        <authorList>
            <person name="Spergser J."/>
            <person name="Busse H.-J."/>
        </authorList>
    </citation>
    <scope>NUCLEOTIDE SEQUENCE [LARGE SCALE GENOMIC DNA]</scope>
    <source>
        <strain evidence="3 4">F2A</strain>
    </source>
</reference>
<dbReference type="InterPro" id="IPR042099">
    <property type="entry name" value="ANL_N_sf"/>
</dbReference>
<dbReference type="SUPFAM" id="SSF56801">
    <property type="entry name" value="Acetyl-CoA synthetase-like"/>
    <property type="match status" value="1"/>
</dbReference>
<dbReference type="InterPro" id="IPR045851">
    <property type="entry name" value="AMP-bd_C_sf"/>
</dbReference>
<evidence type="ECO:0000259" key="2">
    <source>
        <dbReference type="Pfam" id="PF00501"/>
    </source>
</evidence>
<keyword evidence="4" id="KW-1185">Reference proteome</keyword>
<organism evidence="3 4">
    <name type="scientific">Entomomonas asaccharolytica</name>
    <dbReference type="NCBI Taxonomy" id="2785331"/>
    <lineage>
        <taxon>Bacteria</taxon>
        <taxon>Pseudomonadati</taxon>
        <taxon>Pseudomonadota</taxon>
        <taxon>Gammaproteobacteria</taxon>
        <taxon>Pseudomonadales</taxon>
        <taxon>Pseudomonadaceae</taxon>
        <taxon>Entomomonas</taxon>
    </lineage>
</organism>
<dbReference type="PANTHER" id="PTHR22754:SF32">
    <property type="entry name" value="DISCO-INTERACTING PROTEIN 2"/>
    <property type="match status" value="1"/>
</dbReference>
<dbReference type="RefSeq" id="WP_201090443.1">
    <property type="nucleotide sequence ID" value="NZ_CP067393.1"/>
</dbReference>
<gene>
    <name evidence="3" type="ORF">JHT90_08980</name>
</gene>
<protein>
    <submittedName>
        <fullName evidence="3">AMP-binding protein</fullName>
    </submittedName>
</protein>
<proteinExistence type="inferred from homology"/>
<dbReference type="InterPro" id="IPR000873">
    <property type="entry name" value="AMP-dep_synth/lig_dom"/>
</dbReference>
<dbReference type="AlphaFoldDB" id="A0A974RVU5"/>
<comment type="similarity">
    <text evidence="1">Belongs to the ATP-dependent AMP-binding enzyme family.</text>
</comment>
<dbReference type="Pfam" id="PF00501">
    <property type="entry name" value="AMP-binding"/>
    <property type="match status" value="1"/>
</dbReference>
<accession>A0A974RVU5</accession>
<sequence>MDNLLLTPTKNKVLPFKTSGFKSLVDGLEYAAKGESGFNFYNSQAELISVLSYTDLLNQAIKMAHHLLAIGLKKGDHLPIIAENRPEFLVVFYACQCLGVIVCPLPMISSAAERSNFAEKTLQLVKLTNARLIVTSEALIKTFFTENNTNLQFISFENLATESAKQSLTTSTTPFSPIENKGVSFIQFSSGSTSQPKGITIHNHDVCEHVQVVLEDVMKLQADDRSLSWLPFYHNMGLIGFIIASVNGQRSVDCFSPLTFVSNPALWLKLMSANQTAITYAPMFAYQLAIKVFDEQSFAGLDLSSIRVAGIGGDAIHIDIMKKFQQVYAPYGFNYQAFLPSYGMTEAIMAISGKIADEQVVTDMFEEKQIVSCGTVLPDCQLKIVDDNNTPLPERSVGSILFKKKAITGVLHKQSESIALSSQDNYIDTGDIGYLYKQNLFVLGRKKDVILIRGRNIWAQDIKTSLINTNTWLKLEDILVMGIEVNQEEKLVVMIQRDGEHKDNLALAKKIKGQISQQFSVLADIVFVRAGGLPLTPSGKVSRERFTEIYLTQTSLF</sequence>